<evidence type="ECO:0000313" key="2">
    <source>
        <dbReference type="Proteomes" id="UP000265520"/>
    </source>
</evidence>
<evidence type="ECO:0000313" key="1">
    <source>
        <dbReference type="EMBL" id="MCI57198.1"/>
    </source>
</evidence>
<dbReference type="AlphaFoldDB" id="A0A392T826"/>
<dbReference type="EMBL" id="LXQA010525047">
    <property type="protein sequence ID" value="MCI57198.1"/>
    <property type="molecule type" value="Genomic_DNA"/>
</dbReference>
<name>A0A392T826_9FABA</name>
<reference evidence="1 2" key="1">
    <citation type="journal article" date="2018" name="Front. Plant Sci.">
        <title>Red Clover (Trifolium pratense) and Zigzag Clover (T. medium) - A Picture of Genomic Similarities and Differences.</title>
        <authorList>
            <person name="Dluhosova J."/>
            <person name="Istvanek J."/>
            <person name="Nedelnik J."/>
            <person name="Repkova J."/>
        </authorList>
    </citation>
    <scope>NUCLEOTIDE SEQUENCE [LARGE SCALE GENOMIC DNA]</scope>
    <source>
        <strain evidence="2">cv. 10/8</strain>
        <tissue evidence="1">Leaf</tissue>
    </source>
</reference>
<comment type="caution">
    <text evidence="1">The sequence shown here is derived from an EMBL/GenBank/DDBJ whole genome shotgun (WGS) entry which is preliminary data.</text>
</comment>
<sequence length="43" mass="4642">PVRRRVRPAPCIESLPDKGVVRQRVPLSAANSGASVWMKKASA</sequence>
<feature type="non-terminal residue" evidence="1">
    <location>
        <position position="1"/>
    </location>
</feature>
<dbReference type="Proteomes" id="UP000265520">
    <property type="component" value="Unassembled WGS sequence"/>
</dbReference>
<protein>
    <submittedName>
        <fullName evidence="1">Uncharacterized protein</fullName>
    </submittedName>
</protein>
<organism evidence="1 2">
    <name type="scientific">Trifolium medium</name>
    <dbReference type="NCBI Taxonomy" id="97028"/>
    <lineage>
        <taxon>Eukaryota</taxon>
        <taxon>Viridiplantae</taxon>
        <taxon>Streptophyta</taxon>
        <taxon>Embryophyta</taxon>
        <taxon>Tracheophyta</taxon>
        <taxon>Spermatophyta</taxon>
        <taxon>Magnoliopsida</taxon>
        <taxon>eudicotyledons</taxon>
        <taxon>Gunneridae</taxon>
        <taxon>Pentapetalae</taxon>
        <taxon>rosids</taxon>
        <taxon>fabids</taxon>
        <taxon>Fabales</taxon>
        <taxon>Fabaceae</taxon>
        <taxon>Papilionoideae</taxon>
        <taxon>50 kb inversion clade</taxon>
        <taxon>NPAAA clade</taxon>
        <taxon>Hologalegina</taxon>
        <taxon>IRL clade</taxon>
        <taxon>Trifolieae</taxon>
        <taxon>Trifolium</taxon>
    </lineage>
</organism>
<keyword evidence="2" id="KW-1185">Reference proteome</keyword>
<proteinExistence type="predicted"/>
<accession>A0A392T826</accession>